<dbReference type="EMBL" id="LAZR01022807">
    <property type="protein sequence ID" value="KKL80576.1"/>
    <property type="molecule type" value="Genomic_DNA"/>
</dbReference>
<dbReference type="GO" id="GO:0016787">
    <property type="term" value="F:hydrolase activity"/>
    <property type="evidence" value="ECO:0007669"/>
    <property type="project" value="InterPro"/>
</dbReference>
<dbReference type="PANTHER" id="PTHR46546">
    <property type="entry name" value="SHEWANELLA-LIKE PROTEIN PHOSPHATASE 1"/>
    <property type="match status" value="1"/>
</dbReference>
<accession>A0A0F9FQ83</accession>
<dbReference type="SUPFAM" id="SSF48403">
    <property type="entry name" value="Ankyrin repeat"/>
    <property type="match status" value="1"/>
</dbReference>
<dbReference type="InterPro" id="IPR036770">
    <property type="entry name" value="Ankyrin_rpt-contain_sf"/>
</dbReference>
<dbReference type="PROSITE" id="PS50297">
    <property type="entry name" value="ANK_REP_REGION"/>
    <property type="match status" value="1"/>
</dbReference>
<dbReference type="InterPro" id="IPR002110">
    <property type="entry name" value="Ankyrin_rpt"/>
</dbReference>
<dbReference type="PANTHER" id="PTHR46546:SF4">
    <property type="entry name" value="SHEWANELLA-LIKE PROTEIN PHOSPHATASE 1"/>
    <property type="match status" value="1"/>
</dbReference>
<dbReference type="PRINTS" id="PR00114">
    <property type="entry name" value="STPHPHTASE"/>
</dbReference>
<dbReference type="Gene3D" id="3.60.21.10">
    <property type="match status" value="1"/>
</dbReference>
<dbReference type="Gene3D" id="1.25.40.20">
    <property type="entry name" value="Ankyrin repeat-containing domain"/>
    <property type="match status" value="1"/>
</dbReference>
<dbReference type="PROSITE" id="PS50088">
    <property type="entry name" value="ANK_REPEAT"/>
    <property type="match status" value="1"/>
</dbReference>
<feature type="non-terminal residue" evidence="2">
    <location>
        <position position="1"/>
    </location>
</feature>
<evidence type="ECO:0000313" key="2">
    <source>
        <dbReference type="EMBL" id="KKL80576.1"/>
    </source>
</evidence>
<reference evidence="2" key="1">
    <citation type="journal article" date="2015" name="Nature">
        <title>Complex archaea that bridge the gap between prokaryotes and eukaryotes.</title>
        <authorList>
            <person name="Spang A."/>
            <person name="Saw J.H."/>
            <person name="Jorgensen S.L."/>
            <person name="Zaremba-Niedzwiedzka K."/>
            <person name="Martijn J."/>
            <person name="Lind A.E."/>
            <person name="van Eijk R."/>
            <person name="Schleper C."/>
            <person name="Guy L."/>
            <person name="Ettema T.J."/>
        </authorList>
    </citation>
    <scope>NUCLEOTIDE SEQUENCE</scope>
</reference>
<dbReference type="InterPro" id="IPR029052">
    <property type="entry name" value="Metallo-depent_PP-like"/>
</dbReference>
<sequence>AGAEINSVNNDQNSALHYAAEYGNFDIVRSLCENGASINQLNEDDWTALDFAIIGKRSGIEEYLTNHGGMVFSKRLPSFVDGPYMEILPADQLKVSYLSHDSIENTSRIIYTTNAFNSSTCKVEGIGEDETFYVINKDYTVPPSVYIDVSRILAVGDIHGQYSRMTGILMEAGVINEDLQWQWGDGHLVFTGDIFDRGNQVTECLWFIYNLEKQADIHNGKVHLLLGNHEFMVLNNDIRYISNRYYGITSNLELDYAELFNRNTILGKWLRSKNTIEKINDLIFVHAGISHEFDLRNISIDSTNDALRATLNGQSNSNPSELQEFLLGNQGPIWYRGYFRGSRRVPKMNFEEMDDVLTAYGAESIIVGHTETDTISSIYNSAVIDINVPLWNRNIPGQALLIENDHFYRVYISGDRIVIK</sequence>
<dbReference type="InterPro" id="IPR006186">
    <property type="entry name" value="Ser/Thr-sp_prot-phosphatase"/>
</dbReference>
<dbReference type="SUPFAM" id="SSF56300">
    <property type="entry name" value="Metallo-dependent phosphatases"/>
    <property type="match status" value="1"/>
</dbReference>
<protein>
    <recommendedName>
        <fullName evidence="1">Calcineurin-like phosphoesterase domain-containing protein</fullName>
    </recommendedName>
</protein>
<dbReference type="Pfam" id="PF13857">
    <property type="entry name" value="Ank_5"/>
    <property type="match status" value="1"/>
</dbReference>
<name>A0A0F9FQ83_9ZZZZ</name>
<dbReference type="SMART" id="SM00248">
    <property type="entry name" value="ANK"/>
    <property type="match status" value="2"/>
</dbReference>
<proteinExistence type="predicted"/>
<feature type="domain" description="Calcineurin-like phosphoesterase" evidence="1">
    <location>
        <begin position="151"/>
        <end position="370"/>
    </location>
</feature>
<organism evidence="2">
    <name type="scientific">marine sediment metagenome</name>
    <dbReference type="NCBI Taxonomy" id="412755"/>
    <lineage>
        <taxon>unclassified sequences</taxon>
        <taxon>metagenomes</taxon>
        <taxon>ecological metagenomes</taxon>
    </lineage>
</organism>
<dbReference type="AlphaFoldDB" id="A0A0F9FQ83"/>
<comment type="caution">
    <text evidence="2">The sequence shown here is derived from an EMBL/GenBank/DDBJ whole genome shotgun (WGS) entry which is preliminary data.</text>
</comment>
<dbReference type="Pfam" id="PF00149">
    <property type="entry name" value="Metallophos"/>
    <property type="match status" value="1"/>
</dbReference>
<dbReference type="InterPro" id="IPR004843">
    <property type="entry name" value="Calcineurin-like_PHP"/>
</dbReference>
<gene>
    <name evidence="2" type="ORF">LCGC14_2003370</name>
</gene>
<evidence type="ECO:0000259" key="1">
    <source>
        <dbReference type="Pfam" id="PF00149"/>
    </source>
</evidence>